<dbReference type="InParanoid" id="F4R602"/>
<dbReference type="HOGENOM" id="CLU_2606515_0_0_1"/>
<dbReference type="GeneID" id="18928934"/>
<dbReference type="KEGG" id="mlr:MELLADRAFT_54775"/>
<name>F4R602_MELLP</name>
<dbReference type="Proteomes" id="UP000001072">
    <property type="component" value="Unassembled WGS sequence"/>
</dbReference>
<evidence type="ECO:0000313" key="1">
    <source>
        <dbReference type="EMBL" id="EGG12166.1"/>
    </source>
</evidence>
<dbReference type="EMBL" id="GL883091">
    <property type="protein sequence ID" value="EGG12166.1"/>
    <property type="molecule type" value="Genomic_DNA"/>
</dbReference>
<dbReference type="AlphaFoldDB" id="F4R602"/>
<dbReference type="RefSeq" id="XP_007404541.1">
    <property type="nucleotide sequence ID" value="XM_007404479.1"/>
</dbReference>
<proteinExistence type="predicted"/>
<organism evidence="2">
    <name type="scientific">Melampsora larici-populina (strain 98AG31 / pathotype 3-4-7)</name>
    <name type="common">Poplar leaf rust fungus</name>
    <dbReference type="NCBI Taxonomy" id="747676"/>
    <lineage>
        <taxon>Eukaryota</taxon>
        <taxon>Fungi</taxon>
        <taxon>Dikarya</taxon>
        <taxon>Basidiomycota</taxon>
        <taxon>Pucciniomycotina</taxon>
        <taxon>Pucciniomycetes</taxon>
        <taxon>Pucciniales</taxon>
        <taxon>Melampsoraceae</taxon>
        <taxon>Melampsora</taxon>
    </lineage>
</organism>
<keyword evidence="2" id="KW-1185">Reference proteome</keyword>
<sequence length="79" mass="8467">MTSIALICKVVDSRKKAEGAELGNALKRADREEKWCRSTASYVSGKTRKTNTIALSSAKGAINLVNNEAEVAVGWGKNV</sequence>
<evidence type="ECO:0000313" key="2">
    <source>
        <dbReference type="Proteomes" id="UP000001072"/>
    </source>
</evidence>
<gene>
    <name evidence="1" type="ORF">MELLADRAFT_54775</name>
</gene>
<dbReference type="VEuPathDB" id="FungiDB:MELLADRAFT_54775"/>
<protein>
    <submittedName>
        <fullName evidence="1">Uncharacterized protein</fullName>
    </submittedName>
</protein>
<reference evidence="2" key="1">
    <citation type="journal article" date="2011" name="Proc. Natl. Acad. Sci. U.S.A.">
        <title>Obligate biotrophy features unraveled by the genomic analysis of rust fungi.</title>
        <authorList>
            <person name="Duplessis S."/>
            <person name="Cuomo C.A."/>
            <person name="Lin Y.-C."/>
            <person name="Aerts A."/>
            <person name="Tisserant E."/>
            <person name="Veneault-Fourrey C."/>
            <person name="Joly D.L."/>
            <person name="Hacquard S."/>
            <person name="Amselem J."/>
            <person name="Cantarel B.L."/>
            <person name="Chiu R."/>
            <person name="Coutinho P.M."/>
            <person name="Feau N."/>
            <person name="Field M."/>
            <person name="Frey P."/>
            <person name="Gelhaye E."/>
            <person name="Goldberg J."/>
            <person name="Grabherr M.G."/>
            <person name="Kodira C.D."/>
            <person name="Kohler A."/>
            <person name="Kuees U."/>
            <person name="Lindquist E.A."/>
            <person name="Lucas S.M."/>
            <person name="Mago R."/>
            <person name="Mauceli E."/>
            <person name="Morin E."/>
            <person name="Murat C."/>
            <person name="Pangilinan J.L."/>
            <person name="Park R."/>
            <person name="Pearson M."/>
            <person name="Quesneville H."/>
            <person name="Rouhier N."/>
            <person name="Sakthikumar S."/>
            <person name="Salamov A.A."/>
            <person name="Schmutz J."/>
            <person name="Selles B."/>
            <person name="Shapiro H."/>
            <person name="Tanguay P."/>
            <person name="Tuskan G.A."/>
            <person name="Henrissat B."/>
            <person name="Van de Peer Y."/>
            <person name="Rouze P."/>
            <person name="Ellis J.G."/>
            <person name="Dodds P.N."/>
            <person name="Schein J.E."/>
            <person name="Zhong S."/>
            <person name="Hamelin R.C."/>
            <person name="Grigoriev I.V."/>
            <person name="Szabo L.J."/>
            <person name="Martin F."/>
        </authorList>
    </citation>
    <scope>NUCLEOTIDE SEQUENCE [LARGE SCALE GENOMIC DNA]</scope>
    <source>
        <strain evidence="2">98AG31 / pathotype 3-4-7</strain>
    </source>
</reference>
<accession>F4R602</accession>